<comment type="caution">
    <text evidence="1">The sequence shown here is derived from an EMBL/GenBank/DDBJ whole genome shotgun (WGS) entry which is preliminary data.</text>
</comment>
<proteinExistence type="predicted"/>
<dbReference type="EMBL" id="JBHRRZ010000040">
    <property type="protein sequence ID" value="MFC2949995.1"/>
    <property type="molecule type" value="Genomic_DNA"/>
</dbReference>
<sequence length="89" mass="10372">MLIDFKNSLSSLNEIIYFDDNQFLREKTRDAVRLQQHIDVAIGVLKSMLNEEEEYFVRGTLGNLYRINGEPQKAINNLNFCLNYAKKAD</sequence>
<keyword evidence="2" id="KW-1185">Reference proteome</keyword>
<evidence type="ECO:0008006" key="3">
    <source>
        <dbReference type="Google" id="ProtNLM"/>
    </source>
</evidence>
<evidence type="ECO:0000313" key="1">
    <source>
        <dbReference type="EMBL" id="MFC2949995.1"/>
    </source>
</evidence>
<dbReference type="RefSeq" id="WP_390307972.1">
    <property type="nucleotide sequence ID" value="NZ_JBHRRZ010000040.1"/>
</dbReference>
<gene>
    <name evidence="1" type="ORF">ACFODW_16865</name>
</gene>
<evidence type="ECO:0000313" key="2">
    <source>
        <dbReference type="Proteomes" id="UP001595387"/>
    </source>
</evidence>
<reference evidence="2" key="1">
    <citation type="journal article" date="2019" name="Int. J. Syst. Evol. Microbiol.">
        <title>The Global Catalogue of Microorganisms (GCM) 10K type strain sequencing project: providing services to taxonomists for standard genome sequencing and annotation.</title>
        <authorList>
            <consortium name="The Broad Institute Genomics Platform"/>
            <consortium name="The Broad Institute Genome Sequencing Center for Infectious Disease"/>
            <person name="Wu L."/>
            <person name="Ma J."/>
        </authorList>
    </citation>
    <scope>NUCLEOTIDE SEQUENCE [LARGE SCALE GENOMIC DNA]</scope>
    <source>
        <strain evidence="2">KCTC 13193</strain>
    </source>
</reference>
<accession>A0ABV7AAW7</accession>
<organism evidence="1 2">
    <name type="scientific">Virgibacillus sediminis</name>
    <dbReference type="NCBI Taxonomy" id="202260"/>
    <lineage>
        <taxon>Bacteria</taxon>
        <taxon>Bacillati</taxon>
        <taxon>Bacillota</taxon>
        <taxon>Bacilli</taxon>
        <taxon>Bacillales</taxon>
        <taxon>Bacillaceae</taxon>
        <taxon>Virgibacillus</taxon>
    </lineage>
</organism>
<dbReference type="Proteomes" id="UP001595387">
    <property type="component" value="Unassembled WGS sequence"/>
</dbReference>
<name>A0ABV7AAW7_9BACI</name>
<protein>
    <recommendedName>
        <fullName evidence="3">Tetratricopeptide repeat protein</fullName>
    </recommendedName>
</protein>